<evidence type="ECO:0000259" key="6">
    <source>
        <dbReference type="PROSITE" id="PS50011"/>
    </source>
</evidence>
<gene>
    <name evidence="7" type="ORF">SCP_0706100</name>
</gene>
<dbReference type="RefSeq" id="XP_027616336.1">
    <property type="nucleotide sequence ID" value="XM_027760535.1"/>
</dbReference>
<dbReference type="InterPro" id="IPR008271">
    <property type="entry name" value="Ser/Thr_kinase_AS"/>
</dbReference>
<keyword evidence="2 4" id="KW-0547">Nucleotide-binding</keyword>
<reference evidence="7 8" key="1">
    <citation type="journal article" date="2018" name="Sci. Rep.">
        <title>Genome sequence of the cauliflower mushroom Sparassis crispa (Hanabiratake) and its association with beneficial usage.</title>
        <authorList>
            <person name="Kiyama R."/>
            <person name="Furutani Y."/>
            <person name="Kawaguchi K."/>
            <person name="Nakanishi T."/>
        </authorList>
    </citation>
    <scope>NUCLEOTIDE SEQUENCE [LARGE SCALE GENOMIC DNA]</scope>
</reference>
<accession>A0A401GTC0</accession>
<proteinExistence type="predicted"/>
<dbReference type="EMBL" id="BFAD01000007">
    <property type="protein sequence ID" value="GBE85423.1"/>
    <property type="molecule type" value="Genomic_DNA"/>
</dbReference>
<dbReference type="OrthoDB" id="2800330at2759"/>
<dbReference type="EC" id="2.7.11.1" evidence="1"/>
<keyword evidence="3 4" id="KW-0067">ATP-binding</keyword>
<evidence type="ECO:0000256" key="1">
    <source>
        <dbReference type="ARBA" id="ARBA00012513"/>
    </source>
</evidence>
<evidence type="ECO:0000256" key="2">
    <source>
        <dbReference type="ARBA" id="ARBA00022741"/>
    </source>
</evidence>
<evidence type="ECO:0000256" key="4">
    <source>
        <dbReference type="PROSITE-ProRule" id="PRU10141"/>
    </source>
</evidence>
<keyword evidence="8" id="KW-1185">Reference proteome</keyword>
<dbReference type="InterPro" id="IPR050235">
    <property type="entry name" value="CK1_Ser-Thr_kinase"/>
</dbReference>
<dbReference type="Proteomes" id="UP000287166">
    <property type="component" value="Unassembled WGS sequence"/>
</dbReference>
<dbReference type="GO" id="GO:0005524">
    <property type="term" value="F:ATP binding"/>
    <property type="evidence" value="ECO:0007669"/>
    <property type="project" value="UniProtKB-UniRule"/>
</dbReference>
<evidence type="ECO:0000313" key="7">
    <source>
        <dbReference type="EMBL" id="GBE85423.1"/>
    </source>
</evidence>
<dbReference type="PROSITE" id="PS50011">
    <property type="entry name" value="PROTEIN_KINASE_DOM"/>
    <property type="match status" value="1"/>
</dbReference>
<feature type="binding site" evidence="4">
    <location>
        <position position="44"/>
    </location>
    <ligand>
        <name>ATP</name>
        <dbReference type="ChEBI" id="CHEBI:30616"/>
    </ligand>
</feature>
<protein>
    <recommendedName>
        <fullName evidence="1">non-specific serine/threonine protein kinase</fullName>
        <ecNumber evidence="1">2.7.11.1</ecNumber>
    </recommendedName>
</protein>
<dbReference type="Pfam" id="PF00069">
    <property type="entry name" value="Pkinase"/>
    <property type="match status" value="1"/>
</dbReference>
<feature type="region of interest" description="Disordered" evidence="5">
    <location>
        <begin position="300"/>
        <end position="321"/>
    </location>
</feature>
<dbReference type="InterPro" id="IPR011009">
    <property type="entry name" value="Kinase-like_dom_sf"/>
</dbReference>
<dbReference type="SUPFAM" id="SSF56112">
    <property type="entry name" value="Protein kinase-like (PK-like)"/>
    <property type="match status" value="1"/>
</dbReference>
<dbReference type="InParanoid" id="A0A401GTC0"/>
<dbReference type="GeneID" id="38782340"/>
<dbReference type="GO" id="GO:0004674">
    <property type="term" value="F:protein serine/threonine kinase activity"/>
    <property type="evidence" value="ECO:0007669"/>
    <property type="project" value="UniProtKB-EC"/>
</dbReference>
<evidence type="ECO:0000256" key="5">
    <source>
        <dbReference type="SAM" id="MobiDB-lite"/>
    </source>
</evidence>
<comment type="caution">
    <text evidence="7">The sequence shown here is derived from an EMBL/GenBank/DDBJ whole genome shotgun (WGS) entry which is preliminary data.</text>
</comment>
<dbReference type="Gene3D" id="1.10.510.10">
    <property type="entry name" value="Transferase(Phosphotransferase) domain 1"/>
    <property type="match status" value="1"/>
</dbReference>
<dbReference type="InterPro" id="IPR000719">
    <property type="entry name" value="Prot_kinase_dom"/>
</dbReference>
<dbReference type="AlphaFoldDB" id="A0A401GTC0"/>
<organism evidence="7 8">
    <name type="scientific">Sparassis crispa</name>
    <dbReference type="NCBI Taxonomy" id="139825"/>
    <lineage>
        <taxon>Eukaryota</taxon>
        <taxon>Fungi</taxon>
        <taxon>Dikarya</taxon>
        <taxon>Basidiomycota</taxon>
        <taxon>Agaricomycotina</taxon>
        <taxon>Agaricomycetes</taxon>
        <taxon>Polyporales</taxon>
        <taxon>Sparassidaceae</taxon>
        <taxon>Sparassis</taxon>
    </lineage>
</organism>
<sequence length="601" mass="67924">MASLQSTQAPLVFKLGSVLGHGAYGKVYRAVETRESSRGAVALKKSRVSLRVKRTILQHESRILQLLQDHPMIPAVYAYGRFEHFEYFAMELLGSNVKELSPHPRGAALNTVLLLADQMLSVLEHIHSRGIIHRDIKPENMLLSLQNPSRICLIDFGIARYYPTGTPACHDPIIERKHIIGTLNWASLNAHYGLDLSRRDDIESLAYTLLFLIRGDLPWRKDDHRGTVFGTMAHVREQKKAWPGSRLAEGYPAEFGQLLDHARSLDFNEKPDYSRFQRMFKDLYQRSGFADDGVFDWSSALPSQTDSGSPPARETPDPSPVLTAGQLVYVQVLASPTIEGDLRLKDTSHWHDPSFAKDEWQSPPRPAVVVQCIFNPEHGRHEAVVAALKRGQPPDPILSVRISHGLERQDVDASNIICTRPPWILQDTYCYTFSELNKFAPVDDQPIPAYFQIHADDVQILSEKLAVGDWKLPNQEDANALESMRKRSESTVFARITPIRPDTIERTTDGSPVDWTSHRGWFDELVKISKRRAWDDGWPWTGTIEATRAEEGATELSDSYFGWDIADWEIQEERDLSLTLPPGESDLLDAQIERISEIIAG</sequence>
<feature type="domain" description="Protein kinase" evidence="6">
    <location>
        <begin position="13"/>
        <end position="284"/>
    </location>
</feature>
<dbReference type="SMART" id="SM00220">
    <property type="entry name" value="S_TKc"/>
    <property type="match status" value="1"/>
</dbReference>
<dbReference type="STRING" id="139825.A0A401GTC0"/>
<name>A0A401GTC0_9APHY</name>
<evidence type="ECO:0000313" key="8">
    <source>
        <dbReference type="Proteomes" id="UP000287166"/>
    </source>
</evidence>
<dbReference type="PANTHER" id="PTHR11909">
    <property type="entry name" value="CASEIN KINASE-RELATED"/>
    <property type="match status" value="1"/>
</dbReference>
<dbReference type="PROSITE" id="PS00108">
    <property type="entry name" value="PROTEIN_KINASE_ST"/>
    <property type="match status" value="1"/>
</dbReference>
<evidence type="ECO:0000256" key="3">
    <source>
        <dbReference type="ARBA" id="ARBA00022840"/>
    </source>
</evidence>
<dbReference type="PROSITE" id="PS00107">
    <property type="entry name" value="PROTEIN_KINASE_ATP"/>
    <property type="match status" value="1"/>
</dbReference>
<dbReference type="InterPro" id="IPR017441">
    <property type="entry name" value="Protein_kinase_ATP_BS"/>
</dbReference>